<keyword evidence="7" id="KW-0902">Two-component regulatory system</keyword>
<dbReference type="GO" id="GO:0016020">
    <property type="term" value="C:membrane"/>
    <property type="evidence" value="ECO:0007669"/>
    <property type="project" value="UniProtKB-SubCell"/>
</dbReference>
<dbReference type="InterPro" id="IPR050640">
    <property type="entry name" value="Bact_2-comp_sensor_kinase"/>
</dbReference>
<evidence type="ECO:0000256" key="3">
    <source>
        <dbReference type="ARBA" id="ARBA00012438"/>
    </source>
</evidence>
<dbReference type="PANTHER" id="PTHR34220">
    <property type="entry name" value="SENSOR HISTIDINE KINASE YPDA"/>
    <property type="match status" value="1"/>
</dbReference>
<dbReference type="AlphaFoldDB" id="A0A2C9XQX2"/>
<dbReference type="InterPro" id="IPR003660">
    <property type="entry name" value="HAMP_dom"/>
</dbReference>
<keyword evidence="5" id="KW-0808">Transferase</keyword>
<protein>
    <recommendedName>
        <fullName evidence="3">histidine kinase</fullName>
        <ecNumber evidence="3">2.7.13.3</ecNumber>
    </recommendedName>
</protein>
<keyword evidence="6" id="KW-0418">Kinase</keyword>
<dbReference type="CDD" id="cd06225">
    <property type="entry name" value="HAMP"/>
    <property type="match status" value="1"/>
</dbReference>
<evidence type="ECO:0000259" key="10">
    <source>
        <dbReference type="PROSITE" id="PS50885"/>
    </source>
</evidence>
<dbReference type="PANTHER" id="PTHR34220:SF7">
    <property type="entry name" value="SENSOR HISTIDINE KINASE YPDA"/>
    <property type="match status" value="1"/>
</dbReference>
<name>A0A2C9XQX2_9ENTE</name>
<dbReference type="SMART" id="SM00304">
    <property type="entry name" value="HAMP"/>
    <property type="match status" value="1"/>
</dbReference>
<evidence type="ECO:0000256" key="4">
    <source>
        <dbReference type="ARBA" id="ARBA00022553"/>
    </source>
</evidence>
<feature type="domain" description="Histidine kinase" evidence="9">
    <location>
        <begin position="384"/>
        <end position="570"/>
    </location>
</feature>
<comment type="caution">
    <text evidence="11">The sequence shown here is derived from an EMBL/GenBank/DDBJ whole genome shotgun (WGS) entry which is preliminary data.</text>
</comment>
<keyword evidence="4" id="KW-0597">Phosphoprotein</keyword>
<evidence type="ECO:0000313" key="12">
    <source>
        <dbReference type="Proteomes" id="UP000194933"/>
    </source>
</evidence>
<evidence type="ECO:0000259" key="9">
    <source>
        <dbReference type="PROSITE" id="PS50109"/>
    </source>
</evidence>
<dbReference type="InterPro" id="IPR010559">
    <property type="entry name" value="Sig_transdc_His_kin_internal"/>
</dbReference>
<dbReference type="Proteomes" id="UP000194933">
    <property type="component" value="Unassembled WGS sequence"/>
</dbReference>
<dbReference type="InterPro" id="IPR003594">
    <property type="entry name" value="HATPase_dom"/>
</dbReference>
<dbReference type="Gene3D" id="3.30.565.10">
    <property type="entry name" value="Histidine kinase-like ATPase, C-terminal domain"/>
    <property type="match status" value="1"/>
</dbReference>
<evidence type="ECO:0000256" key="8">
    <source>
        <dbReference type="SAM" id="Phobius"/>
    </source>
</evidence>
<feature type="transmembrane region" description="Helical" evidence="8">
    <location>
        <begin position="287"/>
        <end position="310"/>
    </location>
</feature>
<feature type="domain" description="HAMP" evidence="10">
    <location>
        <begin position="311"/>
        <end position="363"/>
    </location>
</feature>
<keyword evidence="12" id="KW-1185">Reference proteome</keyword>
<dbReference type="Pfam" id="PF06580">
    <property type="entry name" value="His_kinase"/>
    <property type="match status" value="1"/>
</dbReference>
<evidence type="ECO:0000256" key="2">
    <source>
        <dbReference type="ARBA" id="ARBA00004370"/>
    </source>
</evidence>
<accession>A0A2C9XQX2</accession>
<dbReference type="Pfam" id="PF02518">
    <property type="entry name" value="HATPase_c"/>
    <property type="match status" value="1"/>
</dbReference>
<dbReference type="EMBL" id="NGMO01000001">
    <property type="protein sequence ID" value="OTP12580.1"/>
    <property type="molecule type" value="Genomic_DNA"/>
</dbReference>
<keyword evidence="8" id="KW-1133">Transmembrane helix</keyword>
<comment type="subcellular location">
    <subcellularLocation>
        <location evidence="2">Membrane</location>
    </subcellularLocation>
</comment>
<dbReference type="GO" id="GO:0000155">
    <property type="term" value="F:phosphorelay sensor kinase activity"/>
    <property type="evidence" value="ECO:0007669"/>
    <property type="project" value="InterPro"/>
</dbReference>
<dbReference type="RefSeq" id="WP_086283993.1">
    <property type="nucleotide sequence ID" value="NZ_NGMO01000001.1"/>
</dbReference>
<keyword evidence="8" id="KW-0812">Transmembrane</keyword>
<dbReference type="STRING" id="1987383.A5844_000813"/>
<keyword evidence="8" id="KW-0472">Membrane</keyword>
<dbReference type="PROSITE" id="PS50109">
    <property type="entry name" value="HIS_KIN"/>
    <property type="match status" value="1"/>
</dbReference>
<dbReference type="PROSITE" id="PS50885">
    <property type="entry name" value="HAMP"/>
    <property type="match status" value="1"/>
</dbReference>
<sequence>MIKKLKEHELFTKLLLIFVVVLFIQAIIISLFIYYRSKDAYIELFDKSNETAMNKIQHDFETLNDTIENTLTQLAQSAAVEAYFKKNDQTPLEKINELRTIQKLNDSLAPISPDIRNDIFLFGENGRMFISNDMISDFTAETFFEQEFIDKLHKNPASTQMIFTTFGLTKRDKDSPSILFIKKLQTTFNQTYGYAVVAITSQELSKLFTQSVNSEITQIDFVTEEKRIFASNEEQRVGTLYPTFDAISKNQTQIKENRRVAHLPLYRQNSALVSEIDVLSLTNQMGMILPIIIFNSVMMILVGCVVFIYLNRHTKSIYQLIDALKQIGKEPQTTTVPIHGTSEIRTLGTTINHLLTTIDDHHNRLLQNEQRKRALEIKAMQAQIQPHFIYNTLTSIKFLVWQQKNNEAILGIESFIDLLRSTIGNKKEIIPVSEEIKSVESYIAILTLRYGDNISTKLMIPEELSVLYMPSMIIQPIIENAYLHAFQKKTSGFITVYATVKEEIFVLEVIDTGDGFDTSQTKKEKDYFSGIGIENVQERIQLLYGEPFGLSIQSIIGIGTTVTISLPVLSKTKQKDEIAEEKNEDVI</sequence>
<feature type="transmembrane region" description="Helical" evidence="8">
    <location>
        <begin position="12"/>
        <end position="35"/>
    </location>
</feature>
<comment type="catalytic activity">
    <reaction evidence="1">
        <text>ATP + protein L-histidine = ADP + protein N-phospho-L-histidine.</text>
        <dbReference type="EC" id="2.7.13.3"/>
    </reaction>
</comment>
<evidence type="ECO:0000313" key="11">
    <source>
        <dbReference type="EMBL" id="OTP12580.1"/>
    </source>
</evidence>
<evidence type="ECO:0000256" key="1">
    <source>
        <dbReference type="ARBA" id="ARBA00000085"/>
    </source>
</evidence>
<dbReference type="EC" id="2.7.13.3" evidence="3"/>
<evidence type="ECO:0000256" key="7">
    <source>
        <dbReference type="ARBA" id="ARBA00023012"/>
    </source>
</evidence>
<dbReference type="Gene3D" id="6.10.340.10">
    <property type="match status" value="1"/>
</dbReference>
<dbReference type="InterPro" id="IPR036890">
    <property type="entry name" value="HATPase_C_sf"/>
</dbReference>
<dbReference type="SUPFAM" id="SSF55874">
    <property type="entry name" value="ATPase domain of HSP90 chaperone/DNA topoisomerase II/histidine kinase"/>
    <property type="match status" value="1"/>
</dbReference>
<proteinExistence type="predicted"/>
<dbReference type="InterPro" id="IPR005467">
    <property type="entry name" value="His_kinase_dom"/>
</dbReference>
<reference evidence="11 12" key="1">
    <citation type="submission" date="2017-05" db="EMBL/GenBank/DDBJ databases">
        <title>The Genome Sequence of Enterococcus sp. 10A9_DIV0425.</title>
        <authorList>
            <consortium name="The Broad Institute Genomics Platform"/>
            <consortium name="The Broad Institute Genomic Center for Infectious Diseases"/>
            <person name="Earl A."/>
            <person name="Manson A."/>
            <person name="Schwartman J."/>
            <person name="Gilmore M."/>
            <person name="Abouelleil A."/>
            <person name="Cao P."/>
            <person name="Chapman S."/>
            <person name="Cusick C."/>
            <person name="Shea T."/>
            <person name="Young S."/>
            <person name="Neafsey D."/>
            <person name="Nusbaum C."/>
            <person name="Birren B."/>
        </authorList>
    </citation>
    <scope>NUCLEOTIDE SEQUENCE [LARGE SCALE GENOMIC DNA]</scope>
    <source>
        <strain evidence="11 12">10A9_DIV0425</strain>
    </source>
</reference>
<evidence type="ECO:0000256" key="6">
    <source>
        <dbReference type="ARBA" id="ARBA00022777"/>
    </source>
</evidence>
<evidence type="ECO:0000256" key="5">
    <source>
        <dbReference type="ARBA" id="ARBA00022679"/>
    </source>
</evidence>
<organism evidence="11 12">
    <name type="scientific">Candidatus Enterococcus wittei</name>
    <dbReference type="NCBI Taxonomy" id="1987383"/>
    <lineage>
        <taxon>Bacteria</taxon>
        <taxon>Bacillati</taxon>
        <taxon>Bacillota</taxon>
        <taxon>Bacilli</taxon>
        <taxon>Lactobacillales</taxon>
        <taxon>Enterococcaceae</taxon>
        <taxon>Enterococcus</taxon>
    </lineage>
</organism>
<gene>
    <name evidence="11" type="ORF">A5844_000813</name>
</gene>